<dbReference type="OMA" id="DRVHLCI"/>
<dbReference type="OrthoDB" id="5599753at2759"/>
<comment type="subcellular location">
    <subcellularLocation>
        <location evidence="2">Endosome membrane</location>
        <topology evidence="2">Peripheral membrane protein</topology>
    </subcellularLocation>
    <subcellularLocation>
        <location evidence="1">Late endosome membrane</location>
    </subcellularLocation>
    <subcellularLocation>
        <location evidence="3">Lysosome membrane</location>
        <topology evidence="3">Peripheral membrane protein</topology>
        <orientation evidence="3">Cytoplasmic side</orientation>
    </subcellularLocation>
</comment>
<evidence type="ECO:0000256" key="2">
    <source>
        <dbReference type="ARBA" id="ARBA00004481"/>
    </source>
</evidence>
<dbReference type="PROSITE" id="PS51837">
    <property type="entry name" value="LITAF"/>
    <property type="match status" value="1"/>
</dbReference>
<gene>
    <name evidence="11" type="primary">LOC113400358</name>
</gene>
<reference evidence="11" key="1">
    <citation type="submission" date="2025-08" db="UniProtKB">
        <authorList>
            <consortium name="RefSeq"/>
        </authorList>
    </citation>
    <scope>IDENTIFICATION</scope>
    <source>
        <tissue evidence="11">Whole body</tissue>
    </source>
</reference>
<evidence type="ECO:0000256" key="4">
    <source>
        <dbReference type="ARBA" id="ARBA00005975"/>
    </source>
</evidence>
<organism evidence="10 11">
    <name type="scientific">Vanessa tameamea</name>
    <name type="common">Kamehameha butterfly</name>
    <dbReference type="NCBI Taxonomy" id="334116"/>
    <lineage>
        <taxon>Eukaryota</taxon>
        <taxon>Metazoa</taxon>
        <taxon>Ecdysozoa</taxon>
        <taxon>Arthropoda</taxon>
        <taxon>Hexapoda</taxon>
        <taxon>Insecta</taxon>
        <taxon>Pterygota</taxon>
        <taxon>Neoptera</taxon>
        <taxon>Endopterygota</taxon>
        <taxon>Lepidoptera</taxon>
        <taxon>Glossata</taxon>
        <taxon>Ditrysia</taxon>
        <taxon>Papilionoidea</taxon>
        <taxon>Nymphalidae</taxon>
        <taxon>Nymphalinae</taxon>
        <taxon>Vanessa</taxon>
    </lineage>
</organism>
<dbReference type="GeneID" id="113400358"/>
<dbReference type="RefSeq" id="XP_026495692.2">
    <property type="nucleotide sequence ID" value="XM_026639907.2"/>
</dbReference>
<keyword evidence="7" id="KW-0472">Membrane</keyword>
<dbReference type="SMART" id="SM00714">
    <property type="entry name" value="LITAF"/>
    <property type="match status" value="1"/>
</dbReference>
<proteinExistence type="inferred from homology"/>
<evidence type="ECO:0000256" key="3">
    <source>
        <dbReference type="ARBA" id="ARBA00004630"/>
    </source>
</evidence>
<keyword evidence="5" id="KW-0479">Metal-binding</keyword>
<dbReference type="GO" id="GO:0008270">
    <property type="term" value="F:zinc ion binding"/>
    <property type="evidence" value="ECO:0007669"/>
    <property type="project" value="TreeGrafter"/>
</dbReference>
<evidence type="ECO:0000256" key="6">
    <source>
        <dbReference type="ARBA" id="ARBA00022833"/>
    </source>
</evidence>
<dbReference type="InterPro" id="IPR006629">
    <property type="entry name" value="LITAF"/>
</dbReference>
<comment type="similarity">
    <text evidence="4">Belongs to the CDIP1/LITAF family.</text>
</comment>
<evidence type="ECO:0000256" key="5">
    <source>
        <dbReference type="ARBA" id="ARBA00022723"/>
    </source>
</evidence>
<feature type="domain" description="LITAF" evidence="9">
    <location>
        <begin position="63"/>
        <end position="150"/>
    </location>
</feature>
<dbReference type="PANTHER" id="PTHR23292:SF14">
    <property type="entry name" value="FI16615P1-RELATED"/>
    <property type="match status" value="1"/>
</dbReference>
<keyword evidence="10" id="KW-1185">Reference proteome</keyword>
<evidence type="ECO:0000256" key="8">
    <source>
        <dbReference type="SAM" id="MobiDB-lite"/>
    </source>
</evidence>
<feature type="compositionally biased region" description="Pro residues" evidence="8">
    <location>
        <begin position="16"/>
        <end position="36"/>
    </location>
</feature>
<dbReference type="Pfam" id="PF10601">
    <property type="entry name" value="zf-LITAF-like"/>
    <property type="match status" value="1"/>
</dbReference>
<evidence type="ECO:0000313" key="11">
    <source>
        <dbReference type="RefSeq" id="XP_026495692.2"/>
    </source>
</evidence>
<protein>
    <submittedName>
        <fullName evidence="11">Lipopolysaccharide-induced tumor necrosis factor-alpha factor homolog</fullName>
    </submittedName>
</protein>
<sequence length="150" mass="16364">MKDPTVDSQPYVRPSQDPPPYPGLPDGPNYPGPPGPNYNDPRTGQSYPGYPISSQPQVTVVHPSSTTIYPAVVIANSMSPNPSPYVCRSCNQQIITRVERTPSLRTHLLALMLCILGCWPCVCLPYCVDTCNNAEHYCTNCNAYVGSYVG</sequence>
<accession>A0A8B8IH94</accession>
<evidence type="ECO:0000259" key="9">
    <source>
        <dbReference type="PROSITE" id="PS51837"/>
    </source>
</evidence>
<evidence type="ECO:0000256" key="7">
    <source>
        <dbReference type="ARBA" id="ARBA00023136"/>
    </source>
</evidence>
<evidence type="ECO:0000256" key="1">
    <source>
        <dbReference type="ARBA" id="ARBA00004414"/>
    </source>
</evidence>
<dbReference type="Proteomes" id="UP001652626">
    <property type="component" value="Chromosome 17"/>
</dbReference>
<dbReference type="AlphaFoldDB" id="A0A8B8IH94"/>
<dbReference type="PANTHER" id="PTHR23292">
    <property type="entry name" value="LIPOPOLYSACCHARIDE-INDUCED TUMOR NECROSIS FACTOR-ALPHA FACTOR"/>
    <property type="match status" value="1"/>
</dbReference>
<dbReference type="GO" id="GO:0005765">
    <property type="term" value="C:lysosomal membrane"/>
    <property type="evidence" value="ECO:0007669"/>
    <property type="project" value="UniProtKB-SubCell"/>
</dbReference>
<dbReference type="InterPro" id="IPR037519">
    <property type="entry name" value="LITAF_fam"/>
</dbReference>
<feature type="compositionally biased region" description="Polar residues" evidence="8">
    <location>
        <begin position="42"/>
        <end position="55"/>
    </location>
</feature>
<dbReference type="GO" id="GO:0031902">
    <property type="term" value="C:late endosome membrane"/>
    <property type="evidence" value="ECO:0007669"/>
    <property type="project" value="UniProtKB-SubCell"/>
</dbReference>
<keyword evidence="6" id="KW-0862">Zinc</keyword>
<name>A0A8B8IH94_VANTA</name>
<feature type="region of interest" description="Disordered" evidence="8">
    <location>
        <begin position="1"/>
        <end position="55"/>
    </location>
</feature>
<evidence type="ECO:0000313" key="10">
    <source>
        <dbReference type="Proteomes" id="UP001652626"/>
    </source>
</evidence>